<dbReference type="PANTHER" id="PTHR11953">
    <property type="entry name" value="EXOSOME COMPLEX COMPONENT"/>
    <property type="match status" value="1"/>
</dbReference>
<dbReference type="InterPro" id="IPR001247">
    <property type="entry name" value="ExoRNase_PH_dom1"/>
</dbReference>
<comment type="subcellular location">
    <subcellularLocation>
        <location evidence="1">Nucleus</location>
    </subcellularLocation>
</comment>
<evidence type="ECO:0000256" key="5">
    <source>
        <dbReference type="ARBA" id="ARBA00023242"/>
    </source>
</evidence>
<dbReference type="InterPro" id="IPR027408">
    <property type="entry name" value="PNPase/RNase_PH_dom_sf"/>
</dbReference>
<protein>
    <submittedName>
        <fullName evidence="9">RNase_PH domain-containing protein</fullName>
    </submittedName>
</protein>
<dbReference type="GO" id="GO:0003723">
    <property type="term" value="F:RNA binding"/>
    <property type="evidence" value="ECO:0007669"/>
    <property type="project" value="TreeGrafter"/>
</dbReference>
<accession>A0A183IMG5</accession>
<evidence type="ECO:0000313" key="8">
    <source>
        <dbReference type="Proteomes" id="UP000270296"/>
    </source>
</evidence>
<dbReference type="SUPFAM" id="SSF54211">
    <property type="entry name" value="Ribosomal protein S5 domain 2-like"/>
    <property type="match status" value="1"/>
</dbReference>
<proteinExistence type="inferred from homology"/>
<dbReference type="Proteomes" id="UP000270296">
    <property type="component" value="Unassembled WGS sequence"/>
</dbReference>
<evidence type="ECO:0000313" key="9">
    <source>
        <dbReference type="WBParaSite" id="SBAD_0000500901-mRNA-1"/>
    </source>
</evidence>
<dbReference type="Pfam" id="PF01138">
    <property type="entry name" value="RNase_PH"/>
    <property type="match status" value="1"/>
</dbReference>
<sequence length="213" mass="23456">MAPKYDLGYLPSVDGSCLYRDDGTTVIVGVTGPTDVKTSKQLSSARIEVDFGSYGTLNQSGKRRMILLLLRKICESAVSVQLYPRTCITIIVKALSDNGRLMEACINATCLALLDAALPLKDIFCARTEVWPAENEPIAPTSASDDGDDRPTKCAMTFVFLEHSLQDVFSCFTDGSFTLDQLRVSLQNARTTCTETFRSFRSLLIEKYNLNPS</sequence>
<reference evidence="7 8" key="2">
    <citation type="submission" date="2018-11" db="EMBL/GenBank/DDBJ databases">
        <authorList>
            <consortium name="Pathogen Informatics"/>
        </authorList>
    </citation>
    <scope>NUCLEOTIDE SEQUENCE [LARGE SCALE GENOMIC DNA]</scope>
</reference>
<dbReference type="GO" id="GO:0000176">
    <property type="term" value="C:nuclear exosome (RNase complex)"/>
    <property type="evidence" value="ECO:0007669"/>
    <property type="project" value="TreeGrafter"/>
</dbReference>
<dbReference type="EMBL" id="UZAM01008564">
    <property type="protein sequence ID" value="VDP05463.1"/>
    <property type="molecule type" value="Genomic_DNA"/>
</dbReference>
<dbReference type="GO" id="GO:0034475">
    <property type="term" value="P:U4 snRNA 3'-end processing"/>
    <property type="evidence" value="ECO:0007669"/>
    <property type="project" value="TreeGrafter"/>
</dbReference>
<dbReference type="GO" id="GO:0000177">
    <property type="term" value="C:cytoplasmic exosome (RNase complex)"/>
    <property type="evidence" value="ECO:0007669"/>
    <property type="project" value="TreeGrafter"/>
</dbReference>
<evidence type="ECO:0000256" key="2">
    <source>
        <dbReference type="ARBA" id="ARBA00006678"/>
    </source>
</evidence>
<keyword evidence="8" id="KW-1185">Reference proteome</keyword>
<dbReference type="InterPro" id="IPR020568">
    <property type="entry name" value="Ribosomal_Su5_D2-typ_SF"/>
</dbReference>
<evidence type="ECO:0000313" key="7">
    <source>
        <dbReference type="EMBL" id="VDP05463.1"/>
    </source>
</evidence>
<dbReference type="InterPro" id="IPR050080">
    <property type="entry name" value="RNase_PH"/>
</dbReference>
<organism evidence="9">
    <name type="scientific">Soboliphyme baturini</name>
    <dbReference type="NCBI Taxonomy" id="241478"/>
    <lineage>
        <taxon>Eukaryota</taxon>
        <taxon>Metazoa</taxon>
        <taxon>Ecdysozoa</taxon>
        <taxon>Nematoda</taxon>
        <taxon>Enoplea</taxon>
        <taxon>Dorylaimia</taxon>
        <taxon>Dioctophymatida</taxon>
        <taxon>Dioctophymatoidea</taxon>
        <taxon>Soboliphymatidae</taxon>
        <taxon>Soboliphyme</taxon>
    </lineage>
</organism>
<comment type="similarity">
    <text evidence="2">Belongs to the RNase PH family.</text>
</comment>
<evidence type="ECO:0000259" key="6">
    <source>
        <dbReference type="Pfam" id="PF01138"/>
    </source>
</evidence>
<dbReference type="GO" id="GO:0071028">
    <property type="term" value="P:nuclear mRNA surveillance"/>
    <property type="evidence" value="ECO:0007669"/>
    <property type="project" value="TreeGrafter"/>
</dbReference>
<evidence type="ECO:0000256" key="1">
    <source>
        <dbReference type="ARBA" id="ARBA00004123"/>
    </source>
</evidence>
<gene>
    <name evidence="7" type="ORF">SBAD_LOCUS4811</name>
</gene>
<feature type="domain" description="Exoribonuclease phosphorolytic" evidence="6">
    <location>
        <begin position="7"/>
        <end position="119"/>
    </location>
</feature>
<dbReference type="WBParaSite" id="SBAD_0000500901-mRNA-1">
    <property type="protein sequence ID" value="SBAD_0000500901-mRNA-1"/>
    <property type="gene ID" value="SBAD_0000500901"/>
</dbReference>
<keyword evidence="3" id="KW-0698">rRNA processing</keyword>
<name>A0A183IMG5_9BILA</name>
<keyword evidence="4" id="KW-0271">Exosome</keyword>
<dbReference type="AlphaFoldDB" id="A0A183IMG5"/>
<dbReference type="GO" id="GO:0016075">
    <property type="term" value="P:rRNA catabolic process"/>
    <property type="evidence" value="ECO:0007669"/>
    <property type="project" value="TreeGrafter"/>
</dbReference>
<keyword evidence="5" id="KW-0539">Nucleus</keyword>
<reference evidence="9" key="1">
    <citation type="submission" date="2016-06" db="UniProtKB">
        <authorList>
            <consortium name="WormBaseParasite"/>
        </authorList>
    </citation>
    <scope>IDENTIFICATION</scope>
</reference>
<evidence type="ECO:0000256" key="3">
    <source>
        <dbReference type="ARBA" id="ARBA00022552"/>
    </source>
</evidence>
<dbReference type="Gene3D" id="3.30.230.70">
    <property type="entry name" value="GHMP Kinase, N-terminal domain"/>
    <property type="match status" value="1"/>
</dbReference>
<dbReference type="GO" id="GO:0005730">
    <property type="term" value="C:nucleolus"/>
    <property type="evidence" value="ECO:0007669"/>
    <property type="project" value="TreeGrafter"/>
</dbReference>
<dbReference type="PANTHER" id="PTHR11953:SF1">
    <property type="entry name" value="EXOSOME COMPLEX COMPONENT RRP46"/>
    <property type="match status" value="1"/>
</dbReference>
<evidence type="ECO:0000256" key="4">
    <source>
        <dbReference type="ARBA" id="ARBA00022835"/>
    </source>
</evidence>
<dbReference type="GO" id="GO:0006364">
    <property type="term" value="P:rRNA processing"/>
    <property type="evidence" value="ECO:0007669"/>
    <property type="project" value="UniProtKB-KW"/>
</dbReference>
<dbReference type="GO" id="GO:0071051">
    <property type="term" value="P:poly(A)-dependent snoRNA 3'-end processing"/>
    <property type="evidence" value="ECO:0007669"/>
    <property type="project" value="TreeGrafter"/>
</dbReference>